<dbReference type="Proteomes" id="UP000248659">
    <property type="component" value="Unassembled WGS sequence"/>
</dbReference>
<keyword evidence="3" id="KW-1185">Reference proteome</keyword>
<keyword evidence="1" id="KW-1133">Transmembrane helix</keyword>
<evidence type="ECO:0000256" key="1">
    <source>
        <dbReference type="SAM" id="Phobius"/>
    </source>
</evidence>
<feature type="transmembrane region" description="Helical" evidence="1">
    <location>
        <begin position="42"/>
        <end position="59"/>
    </location>
</feature>
<feature type="transmembrane region" description="Helical" evidence="1">
    <location>
        <begin position="71"/>
        <end position="89"/>
    </location>
</feature>
<dbReference type="RefSeq" id="WP_112316248.1">
    <property type="nucleotide sequence ID" value="NZ_MUAV01000014.1"/>
</dbReference>
<reference evidence="2 3" key="1">
    <citation type="submission" date="2017-01" db="EMBL/GenBank/DDBJ databases">
        <title>Genome sequence of Rhodovulum viride JA756.</title>
        <authorList>
            <person name="Lakshmi K.V."/>
            <person name="Tushar L.D."/>
            <person name="Sasikala C."/>
            <person name="Venkataramana C."/>
        </authorList>
    </citation>
    <scope>NUCLEOTIDE SEQUENCE [LARGE SCALE GENOMIC DNA]</scope>
    <source>
        <strain evidence="2 3">JA756</strain>
    </source>
</reference>
<feature type="transmembrane region" description="Helical" evidence="1">
    <location>
        <begin position="12"/>
        <end position="30"/>
    </location>
</feature>
<gene>
    <name evidence="2" type="ORF">BYZ73_12770</name>
</gene>
<keyword evidence="1" id="KW-0812">Transmembrane</keyword>
<protein>
    <submittedName>
        <fullName evidence="2">DUF4405 domain-containing protein</fullName>
    </submittedName>
</protein>
<organism evidence="2 3">
    <name type="scientific">Rhodovulum viride</name>
    <dbReference type="NCBI Taxonomy" id="1231134"/>
    <lineage>
        <taxon>Bacteria</taxon>
        <taxon>Pseudomonadati</taxon>
        <taxon>Pseudomonadota</taxon>
        <taxon>Alphaproteobacteria</taxon>
        <taxon>Rhodobacterales</taxon>
        <taxon>Paracoccaceae</taxon>
        <taxon>Rhodovulum</taxon>
    </lineage>
</organism>
<keyword evidence="1" id="KW-0472">Membrane</keyword>
<evidence type="ECO:0000313" key="3">
    <source>
        <dbReference type="Proteomes" id="UP000248659"/>
    </source>
</evidence>
<name>A0ABX9DER4_9RHOB</name>
<dbReference type="EMBL" id="MUAV01000014">
    <property type="protein sequence ID" value="RAP40840.1"/>
    <property type="molecule type" value="Genomic_DNA"/>
</dbReference>
<accession>A0ABX9DER4</accession>
<proteinExistence type="predicted"/>
<evidence type="ECO:0000313" key="2">
    <source>
        <dbReference type="EMBL" id="RAP40840.1"/>
    </source>
</evidence>
<comment type="caution">
    <text evidence="2">The sequence shown here is derived from an EMBL/GenBank/DDBJ whole genome shotgun (WGS) entry which is preliminary data.</text>
</comment>
<sequence>MRSLLMRYATPSIIGLFLVSLVTGIALFFHVGPSAFHGIHEWLSMVLILGFALHVWRNWRPMLSYMKGKPLAVSLLVSVLLSAVFFLPGSGEGGRPPVFGLAMQVMAHSATEVAPALGTTPDALIARLTAAGYTVGGPDQPLADIANASGRSTMDLAGALIGGAR</sequence>